<evidence type="ECO:0000256" key="7">
    <source>
        <dbReference type="ARBA" id="ARBA00023136"/>
    </source>
</evidence>
<feature type="transmembrane region" description="Helical" evidence="9">
    <location>
        <begin position="216"/>
        <end position="241"/>
    </location>
</feature>
<feature type="transmembrane region" description="Helical" evidence="9">
    <location>
        <begin position="317"/>
        <end position="341"/>
    </location>
</feature>
<evidence type="ECO:0000256" key="9">
    <source>
        <dbReference type="SAM" id="Phobius"/>
    </source>
</evidence>
<dbReference type="EMBL" id="VIUW01000001">
    <property type="protein sequence ID" value="TWD17107.1"/>
    <property type="molecule type" value="Genomic_DNA"/>
</dbReference>
<proteinExistence type="inferred from homology"/>
<feature type="region of interest" description="Disordered" evidence="8">
    <location>
        <begin position="399"/>
        <end position="441"/>
    </location>
</feature>
<evidence type="ECO:0000313" key="11">
    <source>
        <dbReference type="Proteomes" id="UP000315628"/>
    </source>
</evidence>
<dbReference type="AlphaFoldDB" id="A0A560WHF6"/>
<dbReference type="PANTHER" id="PTHR21716">
    <property type="entry name" value="TRANSMEMBRANE PROTEIN"/>
    <property type="match status" value="1"/>
</dbReference>
<dbReference type="InterPro" id="IPR002549">
    <property type="entry name" value="AI-2E-like"/>
</dbReference>
<evidence type="ECO:0000256" key="4">
    <source>
        <dbReference type="ARBA" id="ARBA00022475"/>
    </source>
</evidence>
<evidence type="ECO:0000313" key="10">
    <source>
        <dbReference type="EMBL" id="TWD17107.1"/>
    </source>
</evidence>
<dbReference type="GO" id="GO:0005886">
    <property type="term" value="C:plasma membrane"/>
    <property type="evidence" value="ECO:0007669"/>
    <property type="project" value="UniProtKB-SubCell"/>
</dbReference>
<keyword evidence="7 9" id="KW-0472">Membrane</keyword>
<gene>
    <name evidence="10" type="ORF">FB557_0667</name>
</gene>
<dbReference type="OrthoDB" id="9784366at2"/>
<feature type="transmembrane region" description="Helical" evidence="9">
    <location>
        <begin position="95"/>
        <end position="113"/>
    </location>
</feature>
<reference evidence="10 11" key="1">
    <citation type="submission" date="2019-06" db="EMBL/GenBank/DDBJ databases">
        <title>Sequencing the genomes of 1000 actinobacteria strains.</title>
        <authorList>
            <person name="Klenk H.-P."/>
        </authorList>
    </citation>
    <scope>NUCLEOTIDE SEQUENCE [LARGE SCALE GENOMIC DNA]</scope>
    <source>
        <strain evidence="10 11">DSM 18935</strain>
    </source>
</reference>
<name>A0A560WHF6_9MICO</name>
<comment type="similarity">
    <text evidence="2">Belongs to the autoinducer-2 exporter (AI-2E) (TC 2.A.86) family.</text>
</comment>
<evidence type="ECO:0000256" key="6">
    <source>
        <dbReference type="ARBA" id="ARBA00022989"/>
    </source>
</evidence>
<keyword evidence="5 9" id="KW-0812">Transmembrane</keyword>
<evidence type="ECO:0000256" key="1">
    <source>
        <dbReference type="ARBA" id="ARBA00004651"/>
    </source>
</evidence>
<comment type="subcellular location">
    <subcellularLocation>
        <location evidence="1">Cell membrane</location>
        <topology evidence="1">Multi-pass membrane protein</topology>
    </subcellularLocation>
</comment>
<feature type="transmembrane region" description="Helical" evidence="9">
    <location>
        <begin position="125"/>
        <end position="145"/>
    </location>
</feature>
<feature type="region of interest" description="Disordered" evidence="8">
    <location>
        <begin position="1"/>
        <end position="23"/>
    </location>
</feature>
<keyword evidence="4" id="KW-1003">Cell membrane</keyword>
<protein>
    <submittedName>
        <fullName evidence="10">Putative PurR-regulated permease PerM</fullName>
    </submittedName>
</protein>
<feature type="compositionally biased region" description="Acidic residues" evidence="8">
    <location>
        <begin position="419"/>
        <end position="428"/>
    </location>
</feature>
<accession>A0A560WHF6</accession>
<dbReference type="PANTHER" id="PTHR21716:SF53">
    <property type="entry name" value="PERMEASE PERM-RELATED"/>
    <property type="match status" value="1"/>
</dbReference>
<keyword evidence="11" id="KW-1185">Reference proteome</keyword>
<sequence length="441" mass="46943">MPEDHQPDTSGSPDPTPRRRRLPSVADVVAAVREGQASTVPRPIVVESRPSAENREDRHFVPPMVRAASEWTWRTLVIGVGILALLKLMSIMAQVVFPVIVAVLLAALLHPIFRRLNAIMPRGLASGLTVIGTLAVISVLVSFVVNQFTHQFDDMSSQVSEGIGSIRTWLRDTFGLSDGQLSQYIEQARDRVGQSGELGQYAAQAGFTVGTVLTGAVIALFTLFFFLYDGPAIWSWIVRLFPRTARTKIMSSGQIAWGQLKAFTRATILVAGADAIGISLGAMLLGVPFASGIALLVFLGAFVPVIGAFVSGFIAVILALVAQGPVTALLMFGVVVLVQQVESNVLQPLLLGRAVRVHPLAVILAIAAGVIVAGIFGALVAVPLVAVLNAVSHHLLDPDPPEVSSPEALLTPEEHAEVEQEVAESEESSEIKPGESPYRSS</sequence>
<evidence type="ECO:0000256" key="3">
    <source>
        <dbReference type="ARBA" id="ARBA00022448"/>
    </source>
</evidence>
<dbReference type="GO" id="GO:0055085">
    <property type="term" value="P:transmembrane transport"/>
    <property type="evidence" value="ECO:0007669"/>
    <property type="project" value="TreeGrafter"/>
</dbReference>
<organism evidence="10 11">
    <name type="scientific">Marihabitans asiaticum</name>
    <dbReference type="NCBI Taxonomy" id="415218"/>
    <lineage>
        <taxon>Bacteria</taxon>
        <taxon>Bacillati</taxon>
        <taxon>Actinomycetota</taxon>
        <taxon>Actinomycetes</taxon>
        <taxon>Micrococcales</taxon>
        <taxon>Intrasporangiaceae</taxon>
        <taxon>Marihabitans</taxon>
    </lineage>
</organism>
<comment type="caution">
    <text evidence="10">The sequence shown here is derived from an EMBL/GenBank/DDBJ whole genome shotgun (WGS) entry which is preliminary data.</text>
</comment>
<evidence type="ECO:0000256" key="2">
    <source>
        <dbReference type="ARBA" id="ARBA00009773"/>
    </source>
</evidence>
<dbReference type="Pfam" id="PF01594">
    <property type="entry name" value="AI-2E_transport"/>
    <property type="match status" value="1"/>
</dbReference>
<evidence type="ECO:0000256" key="8">
    <source>
        <dbReference type="SAM" id="MobiDB-lite"/>
    </source>
</evidence>
<dbReference type="Proteomes" id="UP000315628">
    <property type="component" value="Unassembled WGS sequence"/>
</dbReference>
<feature type="transmembrane region" description="Helical" evidence="9">
    <location>
        <begin position="361"/>
        <end position="388"/>
    </location>
</feature>
<keyword evidence="3" id="KW-0813">Transport</keyword>
<dbReference type="RefSeq" id="WP_144855500.1">
    <property type="nucleotide sequence ID" value="NZ_BAAAYT010000002.1"/>
</dbReference>
<feature type="transmembrane region" description="Helical" evidence="9">
    <location>
        <begin position="262"/>
        <end position="283"/>
    </location>
</feature>
<keyword evidence="6 9" id="KW-1133">Transmembrane helix</keyword>
<feature type="transmembrane region" description="Helical" evidence="9">
    <location>
        <begin position="289"/>
        <end position="310"/>
    </location>
</feature>
<evidence type="ECO:0000256" key="5">
    <source>
        <dbReference type="ARBA" id="ARBA00022692"/>
    </source>
</evidence>